<evidence type="ECO:0000256" key="4">
    <source>
        <dbReference type="ARBA" id="ARBA00030762"/>
    </source>
</evidence>
<dbReference type="OrthoDB" id="9808275at2"/>
<feature type="binding site" evidence="5">
    <location>
        <position position="122"/>
    </location>
    <ligand>
        <name>Zn(2+)</name>
        <dbReference type="ChEBI" id="CHEBI:29105"/>
    </ligand>
</feature>
<dbReference type="Pfam" id="PF20511">
    <property type="entry name" value="PMI_typeI_cat"/>
    <property type="match status" value="1"/>
</dbReference>
<keyword evidence="9" id="KW-0413">Isomerase</keyword>
<evidence type="ECO:0000259" key="8">
    <source>
        <dbReference type="Pfam" id="PF21621"/>
    </source>
</evidence>
<dbReference type="GO" id="GO:0008270">
    <property type="term" value="F:zinc ion binding"/>
    <property type="evidence" value="ECO:0007669"/>
    <property type="project" value="InterPro"/>
</dbReference>
<dbReference type="AlphaFoldDB" id="A0A370QA42"/>
<dbReference type="InterPro" id="IPR014628">
    <property type="entry name" value="Man6P_isomerase_Firm_short"/>
</dbReference>
<comment type="caution">
    <text evidence="9">The sequence shown here is derived from an EMBL/GenBank/DDBJ whole genome shotgun (WGS) entry which is preliminary data.</text>
</comment>
<keyword evidence="2 5" id="KW-0862">Zinc</keyword>
<proteinExistence type="predicted"/>
<dbReference type="GO" id="GO:0004476">
    <property type="term" value="F:mannose-6-phosphate isomerase activity"/>
    <property type="evidence" value="ECO:0007669"/>
    <property type="project" value="InterPro"/>
</dbReference>
<evidence type="ECO:0000256" key="1">
    <source>
        <dbReference type="ARBA" id="ARBA00022723"/>
    </source>
</evidence>
<accession>A0A370QA42</accession>
<feature type="binding site" evidence="5">
    <location>
        <position position="180"/>
    </location>
    <ligand>
        <name>Zn(2+)</name>
        <dbReference type="ChEBI" id="CHEBI:29105"/>
    </ligand>
</feature>
<dbReference type="PIRSF" id="PIRSF036894">
    <property type="entry name" value="PMI_Firm_short"/>
    <property type="match status" value="1"/>
</dbReference>
<gene>
    <name evidence="9" type="ORF">C8D94_104274</name>
</gene>
<evidence type="ECO:0000256" key="2">
    <source>
        <dbReference type="ARBA" id="ARBA00022833"/>
    </source>
</evidence>
<dbReference type="Pfam" id="PF21621">
    <property type="entry name" value="MPI_cupin_dom"/>
    <property type="match status" value="1"/>
</dbReference>
<evidence type="ECO:0000256" key="3">
    <source>
        <dbReference type="ARBA" id="ARBA00029741"/>
    </source>
</evidence>
<organism evidence="9 10">
    <name type="scientific">Marinirhabdus gelatinilytica</name>
    <dbReference type="NCBI Taxonomy" id="1703343"/>
    <lineage>
        <taxon>Bacteria</taxon>
        <taxon>Pseudomonadati</taxon>
        <taxon>Bacteroidota</taxon>
        <taxon>Flavobacteriia</taxon>
        <taxon>Flavobacteriales</taxon>
        <taxon>Flavobacteriaceae</taxon>
    </lineage>
</organism>
<name>A0A370QA42_9FLAO</name>
<comment type="cofactor">
    <cofactor evidence="5">
        <name>Zn(2+)</name>
        <dbReference type="ChEBI" id="CHEBI:29105"/>
    </cofactor>
    <text evidence="5">Binds 1 zinc ion per subunit.</text>
</comment>
<dbReference type="CDD" id="cd07010">
    <property type="entry name" value="cupin_PMI_type_I_N_bac"/>
    <property type="match status" value="1"/>
</dbReference>
<dbReference type="SUPFAM" id="SSF51182">
    <property type="entry name" value="RmlC-like cupins"/>
    <property type="match status" value="1"/>
</dbReference>
<evidence type="ECO:0000313" key="9">
    <source>
        <dbReference type="EMBL" id="RDK84890.1"/>
    </source>
</evidence>
<sequence>MKHPDLYPLQFIPELKEKVWGGNKLKAILNKEGNGTVGESWEISGVQGTISKVANGALKGQKITDLIESYKDKLVGERVYKKYGSNFPLLFKFIDAHQDLSVQLHPNDTLAQQRHNSFGKTEMWYILQADTNARLILGFNKQLDKTSYSEILEANKIPTVLHSEKVEAGSAYFIEPGLVHAIGAGVLLAEIQQTSDITYRIYDWDRPDTNGQLRQLHTMEALDAIEFTAKAPSITYKDEEDTRVLLKECPYFVTHKLNLTKNFAVHNFENESCKVYMCTQGSAQFVAQDVSIEILKGETILLPASIHEYTIKTKNAIVLEVFIP</sequence>
<feature type="domain" description="Mannose-6-phosphate isomerase cupin" evidence="8">
    <location>
        <begin position="247"/>
        <end position="317"/>
    </location>
</feature>
<dbReference type="GO" id="GO:0005975">
    <property type="term" value="P:carbohydrate metabolic process"/>
    <property type="evidence" value="ECO:0007669"/>
    <property type="project" value="InterPro"/>
</dbReference>
<dbReference type="PANTHER" id="PTHR42742">
    <property type="entry name" value="TRANSCRIPTIONAL REPRESSOR MPRA"/>
    <property type="match status" value="1"/>
</dbReference>
<dbReference type="InterPro" id="IPR046457">
    <property type="entry name" value="PMI_typeI_cat"/>
</dbReference>
<evidence type="ECO:0000256" key="6">
    <source>
        <dbReference type="PIRSR" id="PIRSR036894-2"/>
    </source>
</evidence>
<evidence type="ECO:0000313" key="10">
    <source>
        <dbReference type="Proteomes" id="UP000255317"/>
    </source>
</evidence>
<evidence type="ECO:0000256" key="5">
    <source>
        <dbReference type="PIRSR" id="PIRSR036894-1"/>
    </source>
</evidence>
<dbReference type="Proteomes" id="UP000255317">
    <property type="component" value="Unassembled WGS sequence"/>
</dbReference>
<keyword evidence="1 5" id="KW-0479">Metal-binding</keyword>
<dbReference type="InterPro" id="IPR011051">
    <property type="entry name" value="RmlC_Cupin_sf"/>
</dbReference>
<evidence type="ECO:0000259" key="7">
    <source>
        <dbReference type="Pfam" id="PF20511"/>
    </source>
</evidence>
<dbReference type="InterPro" id="IPR051804">
    <property type="entry name" value="Carb_Metab_Reg_Kinase/Isom"/>
</dbReference>
<feature type="binding site" evidence="5">
    <location>
        <position position="105"/>
    </location>
    <ligand>
        <name>Zn(2+)</name>
        <dbReference type="ChEBI" id="CHEBI:29105"/>
    </ligand>
</feature>
<reference evidence="9 10" key="1">
    <citation type="submission" date="2018-07" db="EMBL/GenBank/DDBJ databases">
        <title>Genomic Encyclopedia of Type Strains, Phase IV (KMG-IV): sequencing the most valuable type-strain genomes for metagenomic binning, comparative biology and taxonomic classification.</title>
        <authorList>
            <person name="Goeker M."/>
        </authorList>
    </citation>
    <scope>NUCLEOTIDE SEQUENCE [LARGE SCALE GENOMIC DNA]</scope>
    <source>
        <strain evidence="9 10">DSM 101478</strain>
    </source>
</reference>
<dbReference type="RefSeq" id="WP_115124300.1">
    <property type="nucleotide sequence ID" value="NZ_QRAO01000004.1"/>
</dbReference>
<dbReference type="Gene3D" id="2.60.120.10">
    <property type="entry name" value="Jelly Rolls"/>
    <property type="match status" value="2"/>
</dbReference>
<keyword evidence="10" id="KW-1185">Reference proteome</keyword>
<dbReference type="PANTHER" id="PTHR42742:SF3">
    <property type="entry name" value="FRUCTOKINASE"/>
    <property type="match status" value="1"/>
</dbReference>
<feature type="active site" evidence="6">
    <location>
        <position position="200"/>
    </location>
</feature>
<dbReference type="InterPro" id="IPR014710">
    <property type="entry name" value="RmlC-like_jellyroll"/>
</dbReference>
<feature type="domain" description="Phosphomannose isomerase type I catalytic" evidence="7">
    <location>
        <begin position="12"/>
        <end position="116"/>
    </location>
</feature>
<dbReference type="InterPro" id="IPR049071">
    <property type="entry name" value="MPI_cupin_dom"/>
</dbReference>
<dbReference type="EMBL" id="QRAO01000004">
    <property type="protein sequence ID" value="RDK84890.1"/>
    <property type="molecule type" value="Genomic_DNA"/>
</dbReference>
<protein>
    <recommendedName>
        <fullName evidence="3">Phosphohexomutase</fullName>
    </recommendedName>
    <alternativeName>
        <fullName evidence="4">Phosphomannose isomerase</fullName>
    </alternativeName>
</protein>